<gene>
    <name evidence="4" type="ORF">BC938DRAFT_475215</name>
</gene>
<dbReference type="EMBL" id="RBNJ01002007">
    <property type="protein sequence ID" value="RUS32504.1"/>
    <property type="molecule type" value="Genomic_DNA"/>
</dbReference>
<dbReference type="Gene3D" id="1.10.510.10">
    <property type="entry name" value="Transferase(Phosphotransferase) domain 1"/>
    <property type="match status" value="1"/>
</dbReference>
<dbReference type="GO" id="GO:0005634">
    <property type="term" value="C:nucleus"/>
    <property type="evidence" value="ECO:0007669"/>
    <property type="project" value="TreeGrafter"/>
</dbReference>
<dbReference type="SMART" id="SM00220">
    <property type="entry name" value="S_TKc"/>
    <property type="match status" value="1"/>
</dbReference>
<dbReference type="GO" id="GO:0005524">
    <property type="term" value="F:ATP binding"/>
    <property type="evidence" value="ECO:0007669"/>
    <property type="project" value="UniProtKB-UniRule"/>
</dbReference>
<dbReference type="PANTHER" id="PTHR44167:SF30">
    <property type="entry name" value="PHOSPHORYLASE KINASE"/>
    <property type="match status" value="1"/>
</dbReference>
<dbReference type="GO" id="GO:0004674">
    <property type="term" value="F:protein serine/threonine kinase activity"/>
    <property type="evidence" value="ECO:0007669"/>
    <property type="project" value="TreeGrafter"/>
</dbReference>
<dbReference type="Proteomes" id="UP000274822">
    <property type="component" value="Unassembled WGS sequence"/>
</dbReference>
<dbReference type="PANTHER" id="PTHR44167">
    <property type="entry name" value="OVARIAN-SPECIFIC SERINE/THREONINE-PROTEIN KINASE LOK-RELATED"/>
    <property type="match status" value="1"/>
</dbReference>
<feature type="compositionally biased region" description="Low complexity" evidence="2">
    <location>
        <begin position="144"/>
        <end position="156"/>
    </location>
</feature>
<feature type="region of interest" description="Disordered" evidence="2">
    <location>
        <begin position="183"/>
        <end position="248"/>
    </location>
</feature>
<keyword evidence="4" id="KW-0418">Kinase</keyword>
<name>A0A433QRS5_9FUNG</name>
<dbReference type="PROSITE" id="PS00107">
    <property type="entry name" value="PROTEIN_KINASE_ATP"/>
    <property type="match status" value="1"/>
</dbReference>
<feature type="domain" description="Protein kinase" evidence="3">
    <location>
        <begin position="332"/>
        <end position="760"/>
    </location>
</feature>
<evidence type="ECO:0000313" key="4">
    <source>
        <dbReference type="EMBL" id="RUS32504.1"/>
    </source>
</evidence>
<feature type="compositionally biased region" description="Low complexity" evidence="2">
    <location>
        <begin position="192"/>
        <end position="221"/>
    </location>
</feature>
<keyword evidence="4" id="KW-0808">Transferase</keyword>
<evidence type="ECO:0000256" key="1">
    <source>
        <dbReference type="PROSITE-ProRule" id="PRU10141"/>
    </source>
</evidence>
<dbReference type="SUPFAM" id="SSF56112">
    <property type="entry name" value="Protein kinase-like (PK-like)"/>
    <property type="match status" value="1"/>
</dbReference>
<dbReference type="AlphaFoldDB" id="A0A433QRS5"/>
<protein>
    <submittedName>
        <fullName evidence="4">Kinase-like domain-containing protein</fullName>
    </submittedName>
</protein>
<sequence>MAAATFATPPSSNPHRNIIRIPVSLIKNTSTSAAVAKRKAVTAAVSLASVSTATTTMNDVAAAILPATGYNYNYRAPTGPLSSQSSSIAGNNADFAQHIPAIVPRIKLIVRPANGSSPATAFIAPSPPSKSSALKKRKRDGNNASAESSPSSAQAAIKTLPPVVPLKKRKLNDIRPQALSFSSVSTSPLMGSSSSFRMSTSSSSSSSSSSSTSTSRTSSMSIDLAPGSSTHPIRITSSDDENSTSPTIPISAVSMNYPVVHSSSSSPIELTSTAVSPQIQTALARLIPNAEQQALHAFTPQQLENHKHLLLAVLMHCSRFSVSGELEPEERYDLDKFLGSGASGLVLRGTRKRDGAKVAVKLIAESSSSTHAKFHRELSTLTAMNHENVLPCWDAFSCPPSCVPSLSGVDTTSPGTPPSKAGVTSQKNLVVHVPRVFVIVAPYMDACLFDLIDQHKSGTGSTISSDSASVGGLPLDIVKPVFTQLALGLQYMHARGFVHGDIKDENALVEVVNGGRVLARLCDFGHTRWVPRESNPTVVCPSKLVLCDVPECPYAISGKNGGFLETDVLNPQGNRNHPYALYGTTVMTPPEMHHNVRLKAWFRQQQQQHQLQQQAAGETSAAVPALPSGATPQYSGATPQYSGFGGFEADVWALGLLLHTMVFGELPAECYALESDYTTGVTKTPKAGRRGRRKAVADGAEDEAEEAKAKKAGTCGVRIGGKGKKVGAVDRRLRDLLRKMLARDAEKRLRMEEVLGHAWVVG</sequence>
<reference evidence="4 5" key="1">
    <citation type="journal article" date="2018" name="New Phytol.">
        <title>Phylogenomics of Endogonaceae and evolution of mycorrhizas within Mucoromycota.</title>
        <authorList>
            <person name="Chang Y."/>
            <person name="Desiro A."/>
            <person name="Na H."/>
            <person name="Sandor L."/>
            <person name="Lipzen A."/>
            <person name="Clum A."/>
            <person name="Barry K."/>
            <person name="Grigoriev I.V."/>
            <person name="Martin F.M."/>
            <person name="Stajich J.E."/>
            <person name="Smith M.E."/>
            <person name="Bonito G."/>
            <person name="Spatafora J.W."/>
        </authorList>
    </citation>
    <scope>NUCLEOTIDE SEQUENCE [LARGE SCALE GENOMIC DNA]</scope>
    <source>
        <strain evidence="4 5">AD002</strain>
    </source>
</reference>
<keyword evidence="5" id="KW-1185">Reference proteome</keyword>
<dbReference type="InterPro" id="IPR011009">
    <property type="entry name" value="Kinase-like_dom_sf"/>
</dbReference>
<dbReference type="GO" id="GO:0044773">
    <property type="term" value="P:mitotic DNA damage checkpoint signaling"/>
    <property type="evidence" value="ECO:0007669"/>
    <property type="project" value="TreeGrafter"/>
</dbReference>
<evidence type="ECO:0000259" key="3">
    <source>
        <dbReference type="PROSITE" id="PS50011"/>
    </source>
</evidence>
<keyword evidence="1" id="KW-0067">ATP-binding</keyword>
<dbReference type="Gene3D" id="3.30.200.20">
    <property type="entry name" value="Phosphorylase Kinase, domain 1"/>
    <property type="match status" value="1"/>
</dbReference>
<keyword evidence="1" id="KW-0547">Nucleotide-binding</keyword>
<dbReference type="InterPro" id="IPR000719">
    <property type="entry name" value="Prot_kinase_dom"/>
</dbReference>
<evidence type="ECO:0000256" key="2">
    <source>
        <dbReference type="SAM" id="MobiDB-lite"/>
    </source>
</evidence>
<accession>A0A433QRS5</accession>
<dbReference type="InterPro" id="IPR017441">
    <property type="entry name" value="Protein_kinase_ATP_BS"/>
</dbReference>
<comment type="caution">
    <text evidence="4">The sequence shown here is derived from an EMBL/GenBank/DDBJ whole genome shotgun (WGS) entry which is preliminary data.</text>
</comment>
<feature type="binding site" evidence="1">
    <location>
        <position position="361"/>
    </location>
    <ligand>
        <name>ATP</name>
        <dbReference type="ChEBI" id="CHEBI:30616"/>
    </ligand>
</feature>
<feature type="region of interest" description="Disordered" evidence="2">
    <location>
        <begin position="117"/>
        <end position="161"/>
    </location>
</feature>
<dbReference type="PROSITE" id="PS50011">
    <property type="entry name" value="PROTEIN_KINASE_DOM"/>
    <property type="match status" value="1"/>
</dbReference>
<dbReference type="Pfam" id="PF00069">
    <property type="entry name" value="Pkinase"/>
    <property type="match status" value="1"/>
</dbReference>
<proteinExistence type="predicted"/>
<organism evidence="4 5">
    <name type="scientific">Jimgerdemannia flammicorona</name>
    <dbReference type="NCBI Taxonomy" id="994334"/>
    <lineage>
        <taxon>Eukaryota</taxon>
        <taxon>Fungi</taxon>
        <taxon>Fungi incertae sedis</taxon>
        <taxon>Mucoromycota</taxon>
        <taxon>Mucoromycotina</taxon>
        <taxon>Endogonomycetes</taxon>
        <taxon>Endogonales</taxon>
        <taxon>Endogonaceae</taxon>
        <taxon>Jimgerdemannia</taxon>
    </lineage>
</organism>
<evidence type="ECO:0000313" key="5">
    <source>
        <dbReference type="Proteomes" id="UP000274822"/>
    </source>
</evidence>
<feature type="region of interest" description="Disordered" evidence="2">
    <location>
        <begin position="612"/>
        <end position="631"/>
    </location>
</feature>